<evidence type="ECO:0000256" key="1">
    <source>
        <dbReference type="SAM" id="SignalP"/>
    </source>
</evidence>
<feature type="signal peptide" evidence="1">
    <location>
        <begin position="1"/>
        <end position="18"/>
    </location>
</feature>
<keyword evidence="1" id="KW-0732">Signal</keyword>
<feature type="chain" id="PRO_5045393313" description="Secreted protein" evidence="1">
    <location>
        <begin position="19"/>
        <end position="174"/>
    </location>
</feature>
<protein>
    <recommendedName>
        <fullName evidence="4">Secreted protein</fullName>
    </recommendedName>
</protein>
<reference evidence="2" key="1">
    <citation type="submission" date="2022-03" db="EMBL/GenBank/DDBJ databases">
        <authorList>
            <person name="Martin H S."/>
        </authorList>
    </citation>
    <scope>NUCLEOTIDE SEQUENCE</scope>
</reference>
<keyword evidence="3" id="KW-1185">Reference proteome</keyword>
<dbReference type="Proteomes" id="UP000837857">
    <property type="component" value="Chromosome 13"/>
</dbReference>
<feature type="non-terminal residue" evidence="2">
    <location>
        <position position="174"/>
    </location>
</feature>
<evidence type="ECO:0000313" key="2">
    <source>
        <dbReference type="EMBL" id="CAH2041776.1"/>
    </source>
</evidence>
<name>A0ABN8HXM3_9NEOP</name>
<proteinExistence type="predicted"/>
<organism evidence="2 3">
    <name type="scientific">Iphiclides podalirius</name>
    <name type="common">scarce swallowtail</name>
    <dbReference type="NCBI Taxonomy" id="110791"/>
    <lineage>
        <taxon>Eukaryota</taxon>
        <taxon>Metazoa</taxon>
        <taxon>Ecdysozoa</taxon>
        <taxon>Arthropoda</taxon>
        <taxon>Hexapoda</taxon>
        <taxon>Insecta</taxon>
        <taxon>Pterygota</taxon>
        <taxon>Neoptera</taxon>
        <taxon>Endopterygota</taxon>
        <taxon>Lepidoptera</taxon>
        <taxon>Glossata</taxon>
        <taxon>Ditrysia</taxon>
        <taxon>Papilionoidea</taxon>
        <taxon>Papilionidae</taxon>
        <taxon>Papilioninae</taxon>
        <taxon>Iphiclides</taxon>
    </lineage>
</organism>
<gene>
    <name evidence="2" type="ORF">IPOD504_LOCUS3402</name>
</gene>
<evidence type="ECO:0008006" key="4">
    <source>
        <dbReference type="Google" id="ProtNLM"/>
    </source>
</evidence>
<accession>A0ABN8HXM3</accession>
<sequence length="174" mass="18959">MLVPRVLLLLVFSHHGEVASVPQTRIGKRSLVGKASFVTVHNAIVPVVRRQKGPLSPVPILKHGIVVPNLHVIPISSVHRIHGGDSQILSHTITHSANVTGQTGLVSVLIPIHNLVPVHDLTVIPLHKEPKISFRLSNERDEPVNRYRHPLGGYGAGWYYGGHGAGHGFHYSYG</sequence>
<dbReference type="EMBL" id="OW152825">
    <property type="protein sequence ID" value="CAH2041776.1"/>
    <property type="molecule type" value="Genomic_DNA"/>
</dbReference>
<evidence type="ECO:0000313" key="3">
    <source>
        <dbReference type="Proteomes" id="UP000837857"/>
    </source>
</evidence>